<dbReference type="AlphaFoldDB" id="A0AA37VMT4"/>
<dbReference type="PANTHER" id="PTHR45947:SF15">
    <property type="entry name" value="TEICHURONIC ACID BIOSYNTHESIS GLYCOSYLTRANSFERASE TUAC-RELATED"/>
    <property type="match status" value="1"/>
</dbReference>
<name>A0AA37VMT4_PSEPU</name>
<dbReference type="PANTHER" id="PTHR45947">
    <property type="entry name" value="SULFOQUINOVOSYL TRANSFERASE SQD2"/>
    <property type="match status" value="1"/>
</dbReference>
<dbReference type="CDD" id="cd03801">
    <property type="entry name" value="GT4_PimA-like"/>
    <property type="match status" value="1"/>
</dbReference>
<accession>A0AA37VMT4</accession>
<evidence type="ECO:0000259" key="1">
    <source>
        <dbReference type="Pfam" id="PF00534"/>
    </source>
</evidence>
<dbReference type="InterPro" id="IPR001296">
    <property type="entry name" value="Glyco_trans_1"/>
</dbReference>
<dbReference type="SUPFAM" id="SSF53756">
    <property type="entry name" value="UDP-Glycosyltransferase/glycogen phosphorylase"/>
    <property type="match status" value="1"/>
</dbReference>
<sequence>MRIAYFINQYPKVSHSFIRREILALERQGVTVQRIALRGWDAELQDAEDATERDKTRYVLQGGVKGLLSPTLQVLRAQPGRFFQALWLAMRLGLRADRAWPYHLVYLAEACQVLQWLQAGEAEHVHAHFGTNSTEVVMLANLLGGPAYSFTVHGPEEFDKPQFLHMGEKVRRAAFVAAVSSYGRSQLFRWVEHEHWAKVKVVHCGLERGFHDVAAVAVPAAPRLVCVGRLCEQKGQLLLLEAARRLAAQSIRFELVLAGDGEMRGQIEKLIARHGLQQHIRITGWISSTQVREEILAARALVLPSFAEGLPVVIMEAMALRRPVLTTYVAGIPELVRPGENGWLFPAGAVEELADAMAECLSQPTEVLQRMGEAAYQRVLQRHDIDTEAARLAGYFKASA</sequence>
<proteinExistence type="predicted"/>
<dbReference type="Proteomes" id="UP001161257">
    <property type="component" value="Unassembled WGS sequence"/>
</dbReference>
<dbReference type="Gene3D" id="3.40.50.2000">
    <property type="entry name" value="Glycogen Phosphorylase B"/>
    <property type="match status" value="2"/>
</dbReference>
<organism evidence="2 3">
    <name type="scientific">Pseudomonas putida</name>
    <name type="common">Arthrobacter siderocapsulatus</name>
    <dbReference type="NCBI Taxonomy" id="303"/>
    <lineage>
        <taxon>Bacteria</taxon>
        <taxon>Pseudomonadati</taxon>
        <taxon>Pseudomonadota</taxon>
        <taxon>Gammaproteobacteria</taxon>
        <taxon>Pseudomonadales</taxon>
        <taxon>Pseudomonadaceae</taxon>
        <taxon>Pseudomonas</taxon>
    </lineage>
</organism>
<dbReference type="RefSeq" id="WP_284353632.1">
    <property type="nucleotide sequence ID" value="NZ_BSKF01000002.1"/>
</dbReference>
<protein>
    <submittedName>
        <fullName evidence="2">Colanic acid biosynthesis glycosyltransferase WcaL</fullName>
    </submittedName>
</protein>
<dbReference type="Pfam" id="PF00534">
    <property type="entry name" value="Glycos_transf_1"/>
    <property type="match status" value="1"/>
</dbReference>
<reference evidence="2" key="1">
    <citation type="submission" date="2023-01" db="EMBL/GenBank/DDBJ databases">
        <title>Whole-genome sequence of Pseudomonas putida NBRC 14671.</title>
        <authorList>
            <person name="Morohoshi T."/>
            <person name="Someya N."/>
        </authorList>
    </citation>
    <scope>NUCLEOTIDE SEQUENCE</scope>
    <source>
        <strain evidence="2">NBRC 14671</strain>
    </source>
</reference>
<evidence type="ECO:0000313" key="3">
    <source>
        <dbReference type="Proteomes" id="UP001161257"/>
    </source>
</evidence>
<dbReference type="GO" id="GO:0016757">
    <property type="term" value="F:glycosyltransferase activity"/>
    <property type="evidence" value="ECO:0007669"/>
    <property type="project" value="InterPro"/>
</dbReference>
<dbReference type="EMBL" id="BSKJ01000004">
    <property type="protein sequence ID" value="GLO35416.1"/>
    <property type="molecule type" value="Genomic_DNA"/>
</dbReference>
<dbReference type="InterPro" id="IPR050194">
    <property type="entry name" value="Glycosyltransferase_grp1"/>
</dbReference>
<comment type="caution">
    <text evidence="2">The sequence shown here is derived from an EMBL/GenBank/DDBJ whole genome shotgun (WGS) entry which is preliminary data.</text>
</comment>
<gene>
    <name evidence="2" type="ORF">PPUN14671_22490</name>
</gene>
<evidence type="ECO:0000313" key="2">
    <source>
        <dbReference type="EMBL" id="GLO35416.1"/>
    </source>
</evidence>
<feature type="domain" description="Glycosyl transferase family 1" evidence="1">
    <location>
        <begin position="222"/>
        <end position="378"/>
    </location>
</feature>